<dbReference type="eggNOG" id="ENOG502SXRH">
    <property type="taxonomic scope" value="Eukaryota"/>
</dbReference>
<evidence type="ECO:0000313" key="2">
    <source>
        <dbReference type="Ensembl" id="ENSPFOP00000007698.1"/>
    </source>
</evidence>
<evidence type="ECO:0000313" key="3">
    <source>
        <dbReference type="Proteomes" id="UP000028760"/>
    </source>
</evidence>
<dbReference type="Ensembl" id="ENSPFOT00000007710.1">
    <property type="protein sequence ID" value="ENSPFOP00000007698.1"/>
    <property type="gene ID" value="ENSPFOG00000007782.1"/>
</dbReference>
<organism evidence="2 3">
    <name type="scientific">Poecilia formosa</name>
    <name type="common">Amazon molly</name>
    <name type="synonym">Limia formosa</name>
    <dbReference type="NCBI Taxonomy" id="48698"/>
    <lineage>
        <taxon>Eukaryota</taxon>
        <taxon>Metazoa</taxon>
        <taxon>Chordata</taxon>
        <taxon>Craniata</taxon>
        <taxon>Vertebrata</taxon>
        <taxon>Euteleostomi</taxon>
        <taxon>Actinopterygii</taxon>
        <taxon>Neopterygii</taxon>
        <taxon>Teleostei</taxon>
        <taxon>Neoteleostei</taxon>
        <taxon>Acanthomorphata</taxon>
        <taxon>Ovalentaria</taxon>
        <taxon>Atherinomorphae</taxon>
        <taxon>Cyprinodontiformes</taxon>
        <taxon>Poeciliidae</taxon>
        <taxon>Poeciliinae</taxon>
        <taxon>Poecilia</taxon>
    </lineage>
</organism>
<keyword evidence="3" id="KW-1185">Reference proteome</keyword>
<keyword evidence="1" id="KW-1133">Transmembrane helix</keyword>
<reference evidence="2" key="2">
    <citation type="submission" date="2025-08" db="UniProtKB">
        <authorList>
            <consortium name="Ensembl"/>
        </authorList>
    </citation>
    <scope>IDENTIFICATION</scope>
</reference>
<feature type="transmembrane region" description="Helical" evidence="1">
    <location>
        <begin position="6"/>
        <end position="33"/>
    </location>
</feature>
<sequence length="78" mass="8289">GDGTHPLLFFLSVLTQTSFVLAFIFSTVSWCLLSSATRRFHSSSVISASASADSPTAASLPPQVIAVQTQLPHAQTQR</sequence>
<keyword evidence="1" id="KW-0472">Membrane</keyword>
<reference evidence="3" key="1">
    <citation type="submission" date="2013-10" db="EMBL/GenBank/DDBJ databases">
        <authorList>
            <person name="Schartl M."/>
            <person name="Warren W."/>
        </authorList>
    </citation>
    <scope>NUCLEOTIDE SEQUENCE [LARGE SCALE GENOMIC DNA]</scope>
    <source>
        <strain evidence="3">female</strain>
    </source>
</reference>
<dbReference type="OMA" id="STVSWCL"/>
<accession>A0A087XPJ5</accession>
<evidence type="ECO:0000256" key="1">
    <source>
        <dbReference type="SAM" id="Phobius"/>
    </source>
</evidence>
<name>A0A087XPJ5_POEFO</name>
<dbReference type="EMBL" id="AYCK01020924">
    <property type="status" value="NOT_ANNOTATED_CDS"/>
    <property type="molecule type" value="Genomic_DNA"/>
</dbReference>
<keyword evidence="1" id="KW-0812">Transmembrane</keyword>
<reference evidence="2" key="3">
    <citation type="submission" date="2025-09" db="UniProtKB">
        <authorList>
            <consortium name="Ensembl"/>
        </authorList>
    </citation>
    <scope>IDENTIFICATION</scope>
</reference>
<dbReference type="Proteomes" id="UP000028760">
    <property type="component" value="Unassembled WGS sequence"/>
</dbReference>
<dbReference type="AlphaFoldDB" id="A0A087XPJ5"/>
<protein>
    <submittedName>
        <fullName evidence="2">Uncharacterized protein</fullName>
    </submittedName>
</protein>
<proteinExistence type="predicted"/>